<feature type="transmembrane region" description="Helical" evidence="1">
    <location>
        <begin position="83"/>
        <end position="99"/>
    </location>
</feature>
<keyword evidence="1" id="KW-0472">Membrane</keyword>
<dbReference type="EMBL" id="ML120352">
    <property type="protein sequence ID" value="RPB05592.1"/>
    <property type="molecule type" value="Genomic_DNA"/>
</dbReference>
<dbReference type="Proteomes" id="UP000276215">
    <property type="component" value="Unassembled WGS sequence"/>
</dbReference>
<dbReference type="AlphaFoldDB" id="A0A3N4K8J8"/>
<organism evidence="2 3">
    <name type="scientific">Choiromyces venosus 120613-1</name>
    <dbReference type="NCBI Taxonomy" id="1336337"/>
    <lineage>
        <taxon>Eukaryota</taxon>
        <taxon>Fungi</taxon>
        <taxon>Dikarya</taxon>
        <taxon>Ascomycota</taxon>
        <taxon>Pezizomycotina</taxon>
        <taxon>Pezizomycetes</taxon>
        <taxon>Pezizales</taxon>
        <taxon>Tuberaceae</taxon>
        <taxon>Choiromyces</taxon>
    </lineage>
</organism>
<sequence length="107" mass="11973">MHKKQATIILTVPKRARGTVPDSPTRQDPNLLLSYSYRCTALVSSLQYLLTCQSGPIGDKTFHFSSRQTLDARKKIKIKIKSALCWGILCYIGTLSSPVRKTIHVLV</sequence>
<evidence type="ECO:0000313" key="3">
    <source>
        <dbReference type="Proteomes" id="UP000276215"/>
    </source>
</evidence>
<keyword evidence="1" id="KW-0812">Transmembrane</keyword>
<name>A0A3N4K8J8_9PEZI</name>
<protein>
    <submittedName>
        <fullName evidence="2">Uncharacterized protein</fullName>
    </submittedName>
</protein>
<accession>A0A3N4K8J8</accession>
<reference evidence="2 3" key="1">
    <citation type="journal article" date="2018" name="Nat. Ecol. Evol.">
        <title>Pezizomycetes genomes reveal the molecular basis of ectomycorrhizal truffle lifestyle.</title>
        <authorList>
            <person name="Murat C."/>
            <person name="Payen T."/>
            <person name="Noel B."/>
            <person name="Kuo A."/>
            <person name="Morin E."/>
            <person name="Chen J."/>
            <person name="Kohler A."/>
            <person name="Krizsan K."/>
            <person name="Balestrini R."/>
            <person name="Da Silva C."/>
            <person name="Montanini B."/>
            <person name="Hainaut M."/>
            <person name="Levati E."/>
            <person name="Barry K.W."/>
            <person name="Belfiori B."/>
            <person name="Cichocki N."/>
            <person name="Clum A."/>
            <person name="Dockter R.B."/>
            <person name="Fauchery L."/>
            <person name="Guy J."/>
            <person name="Iotti M."/>
            <person name="Le Tacon F."/>
            <person name="Lindquist E.A."/>
            <person name="Lipzen A."/>
            <person name="Malagnac F."/>
            <person name="Mello A."/>
            <person name="Molinier V."/>
            <person name="Miyauchi S."/>
            <person name="Poulain J."/>
            <person name="Riccioni C."/>
            <person name="Rubini A."/>
            <person name="Sitrit Y."/>
            <person name="Splivallo R."/>
            <person name="Traeger S."/>
            <person name="Wang M."/>
            <person name="Zifcakova L."/>
            <person name="Wipf D."/>
            <person name="Zambonelli A."/>
            <person name="Paolocci F."/>
            <person name="Nowrousian M."/>
            <person name="Ottonello S."/>
            <person name="Baldrian P."/>
            <person name="Spatafora J.W."/>
            <person name="Henrissat B."/>
            <person name="Nagy L.G."/>
            <person name="Aury J.M."/>
            <person name="Wincker P."/>
            <person name="Grigoriev I.V."/>
            <person name="Bonfante P."/>
            <person name="Martin F.M."/>
        </authorList>
    </citation>
    <scope>NUCLEOTIDE SEQUENCE [LARGE SCALE GENOMIC DNA]</scope>
    <source>
        <strain evidence="2 3">120613-1</strain>
    </source>
</reference>
<gene>
    <name evidence="2" type="ORF">L873DRAFT_518844</name>
</gene>
<keyword evidence="1" id="KW-1133">Transmembrane helix</keyword>
<evidence type="ECO:0000313" key="2">
    <source>
        <dbReference type="EMBL" id="RPB05592.1"/>
    </source>
</evidence>
<keyword evidence="3" id="KW-1185">Reference proteome</keyword>
<evidence type="ECO:0000256" key="1">
    <source>
        <dbReference type="SAM" id="Phobius"/>
    </source>
</evidence>
<proteinExistence type="predicted"/>